<dbReference type="SUPFAM" id="SSF54001">
    <property type="entry name" value="Cysteine proteinases"/>
    <property type="match status" value="1"/>
</dbReference>
<dbReference type="InterPro" id="IPR050164">
    <property type="entry name" value="Peptidase_C19"/>
</dbReference>
<dbReference type="Gene3D" id="3.90.70.10">
    <property type="entry name" value="Cysteine proteinases"/>
    <property type="match status" value="1"/>
</dbReference>
<dbReference type="PROSITE" id="PS00972">
    <property type="entry name" value="USP_1"/>
    <property type="match status" value="1"/>
</dbReference>
<accession>A0ABQ9WZ61</accession>
<dbReference type="EC" id="3.4.19.12" evidence="2"/>
<comment type="caution">
    <text evidence="2">The sequence shown here is derived from an EMBL/GenBank/DDBJ whole genome shotgun (WGS) entry which is preliminary data.</text>
</comment>
<keyword evidence="2" id="KW-0378">Hydrolase</keyword>
<dbReference type="InterPro" id="IPR018200">
    <property type="entry name" value="USP_CS"/>
</dbReference>
<proteinExistence type="predicted"/>
<evidence type="ECO:0000313" key="2">
    <source>
        <dbReference type="EMBL" id="KAK2944598.1"/>
    </source>
</evidence>
<dbReference type="Pfam" id="PF00443">
    <property type="entry name" value="UCH"/>
    <property type="match status" value="1"/>
</dbReference>
<protein>
    <submittedName>
        <fullName evidence="2">Ubiquitin carboxyl-terminal hydrolase 34</fullName>
        <ecNumber evidence="2">3.4.19.12</ecNumber>
    </submittedName>
</protein>
<dbReference type="InterPro" id="IPR028889">
    <property type="entry name" value="USP"/>
</dbReference>
<dbReference type="EMBL" id="JARBJD010000291">
    <property type="protein sequence ID" value="KAK2944598.1"/>
    <property type="molecule type" value="Genomic_DNA"/>
</dbReference>
<dbReference type="InterPro" id="IPR001394">
    <property type="entry name" value="Peptidase_C19_UCH"/>
</dbReference>
<dbReference type="PROSITE" id="PS50235">
    <property type="entry name" value="USP_3"/>
    <property type="match status" value="1"/>
</dbReference>
<feature type="domain" description="USP" evidence="1">
    <location>
        <begin position="1478"/>
        <end position="1858"/>
    </location>
</feature>
<dbReference type="PANTHER" id="PTHR24006">
    <property type="entry name" value="UBIQUITIN CARBOXYL-TERMINAL HYDROLASE"/>
    <property type="match status" value="1"/>
</dbReference>
<reference evidence="2 3" key="1">
    <citation type="journal article" date="2022" name="bioRxiv">
        <title>Genomics of Preaxostyla Flagellates Illuminates Evolutionary Transitions and the Path Towards Mitochondrial Loss.</title>
        <authorList>
            <person name="Novak L.V.F."/>
            <person name="Treitli S.C."/>
            <person name="Pyrih J."/>
            <person name="Halakuc P."/>
            <person name="Pipaliya S.V."/>
            <person name="Vacek V."/>
            <person name="Brzon O."/>
            <person name="Soukal P."/>
            <person name="Eme L."/>
            <person name="Dacks J.B."/>
            <person name="Karnkowska A."/>
            <person name="Elias M."/>
            <person name="Hampl V."/>
        </authorList>
    </citation>
    <scope>NUCLEOTIDE SEQUENCE [LARGE SCALE GENOMIC DNA]</scope>
    <source>
        <strain evidence="2">NAU3</strain>
        <tissue evidence="2">Gut</tissue>
    </source>
</reference>
<evidence type="ECO:0000259" key="1">
    <source>
        <dbReference type="PROSITE" id="PS50235"/>
    </source>
</evidence>
<evidence type="ECO:0000313" key="3">
    <source>
        <dbReference type="Proteomes" id="UP001281761"/>
    </source>
</evidence>
<name>A0ABQ9WZ61_9EUKA</name>
<gene>
    <name evidence="2" type="ORF">BLNAU_20456</name>
</gene>
<sequence length="3431" mass="386827">MYPKDRLSLLSSPDHVKSVISQHSHPPSSYNAPTILHDLEELTKLIPSNNHTLTTSELSSLDLLFDYFANFLQQLRSENLITINYETLPPTLRSAPRRFLRSSERFLRITAATGEDTQSLMRATEELGLLVGLSLFKSPVLETKKEGLTIFSKFVVQPVHPHLQLYELPLLMKQGATFTTPNALAECFRREGVIQAIFGPQSHVSLISQFSRVFLYLVEKREITVPELATLWDTHFVQRTAENKDVVKLLKRCIDALSDGDFLFFVNTILMSSEELSKASFTDLTSSFPSHISTKLTAEHISFLVSFLLSKEASPHFADFFAFLLQFVIDDPKLQFAHPIPHNLFLQTINDISSSLQFLRTVEGPDIVARELYRLASSSKSLPQVQLLFNGLQKQNPQYQYNFYSVVLQHCPDLLFDSVFFWGDYQQRVREALSFSHRMDAQAADPPLVPSFFVPHYDPTVSFQHPTEKEPTDEPGKPNCLIVNPKLLPVSDHILTRFTYREALSYIFQLINQLIACTLHIPNYLDLATLIWDYSVVGAMVEDEQTIALVSLTTLQNRHFHLGSELLWSRALCVDPATRKDQPNVLPLSPSSIPPPALSFILESFSKVVPTAIINSPLKRSIFVNYVWEAAVHAGVPIFPPPGQTEWTGRSVNRLRKRTSKSDPSNVLWKVVLAAVSESGHRSKTEAPDRTLSDILVRSLGVLSSLSFDSTGTLSFEEARSVLKAENAANLIFFLLQKYDCSIPPQKRKAIQRHGPLMTRPYVLQTYVSVHQGTSKTIETMTEIDCVQSLREAATTLLKSAAPHLVRIAHNNHPIQDRVDPIFIYPANTVFLVSQGYNLPFDRQSSAHLFPFSNLPHMNHPAFFLSHNLDLLTAASNFSPSLNETCSTIIRRIPSSPRIRKALALSDGPSLTSLFTVTTTDFQVNNPSLLYTLQVLNSFIKETASQKTQQLLDADQTDVSTESVQVPHAIPGQTLTITFSAQEGGEVVFTDEHFRISDWRSRFVQNGGLLCLIKLLFQIVSDMMNTPTFTYEITKSTLNLVAVVTTLLLEFVKSRAGSSMKALLEQMVKEDVHLPFTPQTFSTFAPRTSCFTLNTDMTALDLSALVSLVLSILHVACLLGTGINVPLASPESRTIPIMSPFHTTATAPFSFLTLDDDSFTSFLNPQSIQQFQTSLLSHSDSFDSQAFIAAVGSNTISHLDGSPERADLFESLIVLFGLISKMHITTVIPLLFSPTLCLYATPLLVANLTPPVLKTCRKVIDFLSKEEFPSDLLPPSSFSMQLVNHILSFIPFLSTLSSSPPLFEEQTRTLCNSFTSHPSFQAYPHVFVFFSAQPRSLTRLVKVLIFQLSQHVPTDSFVTPDPFLNIVSSILPPLLRKLNTITPTEIDNVILDPQNSLLQYLLNVFFHPRSDRPDLCIHHPTTRKHVASLLSVFNSLTKQSHIALSTGIGMCYSEVIQPVLMNPPTMDTTCGPRILPFAGLKNLGATCYINSVLQQLFMHTPLRYTLFSHTPTMPDEIDEDSYPPPCRERMSMRRRERESVDFWIHLQKLYAHLQETRLSSIDTAEFARHVIRNGQPINVLFQEDSVEFLTTVMDKLETVLAMDNLPNAVQRFFYGCFDQKIVGVCGHVSQTKQPFNLLTVDIKERSLLKALEVANEADAIGGDSGYRCSVCGNQGEAFKRTLLSELPNTLFIQLKRFDHNYDTNEDTKLNDYFDFPLDELDLTKFLQSTFDKRESTMDGEQLFMSIKGASTKKTEEEQTEEERNESAVYRLMGVVVHMGDARGGHYYSLIRVSAEAGGVEEWYEFNDRQVTLFNPGDLADVCFGGEDYESSYDYTTNEYVDTPIPKTHSAYILIYQRNTPLDEWEQTPSFVADEEAGFVEKKQKEAKALKEKEMQAVLDETDDEDLRVAIQMSFAENEAEQDVPIPKLNMEGIPHYSLSKSQGNVAVAPVPSHLSGEIGKLNSVLVQNALFSSDEFFQLIRAMWNTESESLGKASSASEQAITPIWFQYFLHSSKEQTDVMGKRYAEMETIFMQRHHNAVQFLAFLVREMEDERKEGATIQSTFTSYLFRSSDERMYFLRLVLTAMACTLDELLKKLTSKPQELPTNQNLLVLSRFVALVIQLFIGRRSCGLPMITLISLLNDFALLSPHSSAILASHHVAYHLSRFVKDDYSSKDKDDIPDTWRKSTHLSVSQCIFACVKSLAIVESDSWVSTIRLVGKQLQQQYNIAQPDYSSDLRNFKQHVTPDLGSYLDTVQPTNIPLLHPLNLSLLPSSVMRMYDVSGREMAELVYLACLHDPNFILVWIRWILSNMTGDLNISDYIHIFLGLLVSMLNGLETRTIQLTIDFDLSGMFSTFLLQMVSLVSFTWCVPPLFIVSEYMRISKPLSLLVSEHNDLLMELLLGTTNQWVAESISRCIRFSGSQNNGIIKKSSKHKQYPLLLLSYVLADTPLHTAPTIHGVPAAPLNVVPSHLSFLSSPFFEDSQLPFLLFASDSSLLHSPPGLTKATKSQERIVLPAAFTPLSHSSQPMSSVFTDAIRSKFKSDKPFEATGDTLKLETDAKNLLPNYPATPITQQLLAASAKLLSLTERHKTRPEASVNLCLRVSYTYTGYNCDAQFIALLYQSALEKLNNLVTKSFSNDPSELDSLTNTLSGVGAFCFFNLLWWLTPSVYDDPTVFNKSIHYLLPLMHLMTFTSTPGIPPAMTLCSIHTLLTHLIANHQPAVAALTSTDEGIEKVLGLFHLDQYFHTSASPIIQHTLHLNIDALLIAFAHLPSVISKVFENDTFTDVYLQGAVHITQTECALTRLTIQTLVHYSPRLALHFLAHLQTLKGIQSHERIDVLCQLLPFLFDSRLQLAFDRAPFIESGILRLNHSGSNTSLPPIPLNSPQYVQYVRSSFAHPLPDPPKAVMDMRTEFITTLHNHNYLAEVVNFFKENALQPHLKDAWAGSGINSRAWHHIDLLHHFFVHVYPSFTSQQSKLTQQRLFPLILQNLFAHADVHQPLHIRISALRVLRCMTSHAPSRRAIIVAFRRGFQDRLKLPSHIDRQSDSDEDDDFIGRLQIDRFNPHHVLQRPVLTLETSHIPYEIADAERFQQEQMRKTGFTIIAGQKHEAFSTPYVCTCHLNSFCPHHPSTHFKTVHMPSPLIISSDLEIQNVHVEESLSLFIQAIEEETQTQQEQSEVTKDMATAVTSLLFLLSDSIMPSIVRPFREYTDHRGHSFHRLEQYVGDFLPLLWRHDQFVVIDAFYSPVAVIHAHLLFPLSLPPEFHEKLVISISHFATSKDPALQSFIQTIVNALAQDLGNLSLRLQTDLNESKLSLERNAQTFDVAFAREQRCGEFLESLQGMDVVSQEHKRYLVPKAQSVSMLRYLLTATIASLLPFVSRSIRRCFNQSNQQTIQVALDCLNKMDPDDELTPHVAQLTNAWNVINAPR</sequence>
<keyword evidence="3" id="KW-1185">Reference proteome</keyword>
<dbReference type="PROSITE" id="PS00973">
    <property type="entry name" value="USP_2"/>
    <property type="match status" value="1"/>
</dbReference>
<organism evidence="2 3">
    <name type="scientific">Blattamonas nauphoetae</name>
    <dbReference type="NCBI Taxonomy" id="2049346"/>
    <lineage>
        <taxon>Eukaryota</taxon>
        <taxon>Metamonada</taxon>
        <taxon>Preaxostyla</taxon>
        <taxon>Oxymonadida</taxon>
        <taxon>Blattamonas</taxon>
    </lineage>
</organism>
<dbReference type="GO" id="GO:0004843">
    <property type="term" value="F:cysteine-type deubiquitinase activity"/>
    <property type="evidence" value="ECO:0007669"/>
    <property type="project" value="UniProtKB-EC"/>
</dbReference>
<dbReference type="InterPro" id="IPR038765">
    <property type="entry name" value="Papain-like_cys_pep_sf"/>
</dbReference>
<dbReference type="Proteomes" id="UP001281761">
    <property type="component" value="Unassembled WGS sequence"/>
</dbReference>
<dbReference type="PANTHER" id="PTHR24006:SF827">
    <property type="entry name" value="UBIQUITIN CARBOXYL-TERMINAL HYDROLASE 34"/>
    <property type="match status" value="1"/>
</dbReference>